<dbReference type="AlphaFoldDB" id="A0AAQ3KW16"/>
<dbReference type="InterPro" id="IPR012337">
    <property type="entry name" value="RNaseH-like_sf"/>
</dbReference>
<dbReference type="Pfam" id="PF13456">
    <property type="entry name" value="RVT_3"/>
    <property type="match status" value="1"/>
</dbReference>
<evidence type="ECO:0000313" key="3">
    <source>
        <dbReference type="Proteomes" id="UP001327560"/>
    </source>
</evidence>
<dbReference type="GO" id="GO:0004523">
    <property type="term" value="F:RNA-DNA hybrid ribonuclease activity"/>
    <property type="evidence" value="ECO:0007669"/>
    <property type="project" value="InterPro"/>
</dbReference>
<sequence>MFQRKSCKKGTSESPGTAEINADFPYDISIQEHSEEKNCTWTLALSAYCDAAWIRKTNCVGLGFTFLNDKKCEVLVGYCSSNESDVLFAELKAIWLCLQHNLKHMNIKHFKVFSDSKSAIDILNKKM</sequence>
<protein>
    <recommendedName>
        <fullName evidence="1">RNase H type-1 domain-containing protein</fullName>
    </recommendedName>
</protein>
<dbReference type="EMBL" id="CP136897">
    <property type="protein sequence ID" value="WOL16107.1"/>
    <property type="molecule type" value="Genomic_DNA"/>
</dbReference>
<dbReference type="Gene3D" id="3.30.420.10">
    <property type="entry name" value="Ribonuclease H-like superfamily/Ribonuclease H"/>
    <property type="match status" value="1"/>
</dbReference>
<name>A0AAQ3KW16_9LILI</name>
<dbReference type="CDD" id="cd06222">
    <property type="entry name" value="RNase_H_like"/>
    <property type="match status" value="1"/>
</dbReference>
<organism evidence="2 3">
    <name type="scientific">Canna indica</name>
    <name type="common">Indian-shot</name>
    <dbReference type="NCBI Taxonomy" id="4628"/>
    <lineage>
        <taxon>Eukaryota</taxon>
        <taxon>Viridiplantae</taxon>
        <taxon>Streptophyta</taxon>
        <taxon>Embryophyta</taxon>
        <taxon>Tracheophyta</taxon>
        <taxon>Spermatophyta</taxon>
        <taxon>Magnoliopsida</taxon>
        <taxon>Liliopsida</taxon>
        <taxon>Zingiberales</taxon>
        <taxon>Cannaceae</taxon>
        <taxon>Canna</taxon>
    </lineage>
</organism>
<keyword evidence="3" id="KW-1185">Reference proteome</keyword>
<accession>A0AAQ3KW16</accession>
<dbReference type="SUPFAM" id="SSF53098">
    <property type="entry name" value="Ribonuclease H-like"/>
    <property type="match status" value="1"/>
</dbReference>
<dbReference type="InterPro" id="IPR002156">
    <property type="entry name" value="RNaseH_domain"/>
</dbReference>
<gene>
    <name evidence="2" type="ORF">Cni_G24889</name>
</gene>
<dbReference type="Proteomes" id="UP001327560">
    <property type="component" value="Chromosome 8"/>
</dbReference>
<proteinExistence type="predicted"/>
<evidence type="ECO:0000313" key="2">
    <source>
        <dbReference type="EMBL" id="WOL16107.1"/>
    </source>
</evidence>
<feature type="domain" description="RNase H type-1" evidence="1">
    <location>
        <begin position="49"/>
        <end position="126"/>
    </location>
</feature>
<dbReference type="InterPro" id="IPR044730">
    <property type="entry name" value="RNase_H-like_dom_plant"/>
</dbReference>
<dbReference type="GO" id="GO:0003676">
    <property type="term" value="F:nucleic acid binding"/>
    <property type="evidence" value="ECO:0007669"/>
    <property type="project" value="InterPro"/>
</dbReference>
<dbReference type="InterPro" id="IPR036397">
    <property type="entry name" value="RNaseH_sf"/>
</dbReference>
<reference evidence="2 3" key="1">
    <citation type="submission" date="2023-10" db="EMBL/GenBank/DDBJ databases">
        <title>Chromosome-scale genome assembly provides insights into flower coloration mechanisms of Canna indica.</title>
        <authorList>
            <person name="Li C."/>
        </authorList>
    </citation>
    <scope>NUCLEOTIDE SEQUENCE [LARGE SCALE GENOMIC DNA]</scope>
    <source>
        <tissue evidence="2">Flower</tissue>
    </source>
</reference>
<evidence type="ECO:0000259" key="1">
    <source>
        <dbReference type="Pfam" id="PF13456"/>
    </source>
</evidence>